<feature type="compositionally biased region" description="Polar residues" evidence="1">
    <location>
        <begin position="323"/>
        <end position="332"/>
    </location>
</feature>
<dbReference type="InParanoid" id="E0VE86"/>
<dbReference type="CTD" id="8234049"/>
<feature type="region of interest" description="Disordered" evidence="1">
    <location>
        <begin position="304"/>
        <end position="356"/>
    </location>
</feature>
<gene>
    <name evidence="3" type="primary">8234049</name>
    <name evidence="2" type="ORF">Phum_PHUM129150</name>
</gene>
<dbReference type="InterPro" id="IPR009240">
    <property type="entry name" value="APC_15aa_rpt"/>
</dbReference>
<dbReference type="HOGENOM" id="CLU_374819_0_0_1"/>
<dbReference type="VEuPathDB" id="VectorBase:PHUM129150"/>
<dbReference type="GO" id="GO:0016477">
    <property type="term" value="P:cell migration"/>
    <property type="evidence" value="ECO:0007669"/>
    <property type="project" value="TreeGrafter"/>
</dbReference>
<dbReference type="PANTHER" id="PTHR12607">
    <property type="entry name" value="ADENOMATOUS POLYPOSIS COLI PROTEIN FAMILY"/>
    <property type="match status" value="1"/>
</dbReference>
<dbReference type="STRING" id="121224.E0VE86"/>
<dbReference type="GO" id="GO:0007026">
    <property type="term" value="P:negative regulation of microtubule depolymerization"/>
    <property type="evidence" value="ECO:0007669"/>
    <property type="project" value="TreeGrafter"/>
</dbReference>
<feature type="region of interest" description="Disordered" evidence="1">
    <location>
        <begin position="434"/>
        <end position="464"/>
    </location>
</feature>
<protein>
    <submittedName>
        <fullName evidence="2 3">Adenomatous polyposis coli protein, putative</fullName>
    </submittedName>
</protein>
<dbReference type="GO" id="GO:0016342">
    <property type="term" value="C:catenin complex"/>
    <property type="evidence" value="ECO:0007669"/>
    <property type="project" value="TreeGrafter"/>
</dbReference>
<dbReference type="Proteomes" id="UP000009046">
    <property type="component" value="Unassembled WGS sequence"/>
</dbReference>
<dbReference type="Pfam" id="PF05972">
    <property type="entry name" value="APC_15aa"/>
    <property type="match status" value="1"/>
</dbReference>
<reference evidence="2" key="1">
    <citation type="submission" date="2007-04" db="EMBL/GenBank/DDBJ databases">
        <title>Annotation of Pediculus humanus corporis strain USDA.</title>
        <authorList>
            <person name="Kirkness E."/>
            <person name="Hannick L."/>
            <person name="Hass B."/>
            <person name="Bruggner R."/>
            <person name="Lawson D."/>
            <person name="Bidwell S."/>
            <person name="Joardar V."/>
            <person name="Caler E."/>
            <person name="Walenz B."/>
            <person name="Inman J."/>
            <person name="Schobel S."/>
            <person name="Galinsky K."/>
            <person name="Amedeo P."/>
            <person name="Strausberg R."/>
        </authorList>
    </citation>
    <scope>NUCLEOTIDE SEQUENCE</scope>
    <source>
        <strain evidence="2">USDA</strain>
    </source>
</reference>
<feature type="compositionally biased region" description="Polar residues" evidence="1">
    <location>
        <begin position="235"/>
        <end position="244"/>
    </location>
</feature>
<reference evidence="2" key="2">
    <citation type="submission" date="2007-04" db="EMBL/GenBank/DDBJ databases">
        <title>The genome of the human body louse.</title>
        <authorList>
            <consortium name="The Human Body Louse Genome Consortium"/>
            <person name="Kirkness E."/>
            <person name="Walenz B."/>
            <person name="Hass B."/>
            <person name="Bruggner R."/>
            <person name="Strausberg R."/>
        </authorList>
    </citation>
    <scope>NUCLEOTIDE SEQUENCE</scope>
    <source>
        <strain evidence="2">USDA</strain>
    </source>
</reference>
<dbReference type="EnsemblMetazoa" id="PHUM129150-RA">
    <property type="protein sequence ID" value="PHUM129150-PA"/>
    <property type="gene ID" value="PHUM129150"/>
</dbReference>
<dbReference type="GO" id="GO:0008017">
    <property type="term" value="F:microtubule binding"/>
    <property type="evidence" value="ECO:0007669"/>
    <property type="project" value="TreeGrafter"/>
</dbReference>
<dbReference type="eggNOG" id="KOG2122">
    <property type="taxonomic scope" value="Eukaryota"/>
</dbReference>
<dbReference type="GO" id="GO:0090090">
    <property type="term" value="P:negative regulation of canonical Wnt signaling pathway"/>
    <property type="evidence" value="ECO:0007669"/>
    <property type="project" value="TreeGrafter"/>
</dbReference>
<dbReference type="GO" id="GO:0016055">
    <property type="term" value="P:Wnt signaling pathway"/>
    <property type="evidence" value="ECO:0007669"/>
    <property type="project" value="InterPro"/>
</dbReference>
<sequence>MTHREMKNTENSSLSIDRDALYDQCFSENEEECPVNYSLKYSETESCKIIIKTNDDNDKNKFKNFSNYEDLCKEQPTNYSLKYGEKPVEEEEVDEEVIKNSNFNYYQSDKVKYKEYSDYAETDLDQPTDFTLKYGEPSDEEEKNDNFNYYENNDSKSSENFVEQSERVEVTNEQITEHYACEDETPLMFSRCSSLNSFSSFEQITQSIPDDRSSVVSDFSRTTSGVISPSELPDSPTQTAPSSPKRNKLVCFSINEDLGEKKSVFEDDVTTYKQEDTPIEFSRATSLSSLNIDNPVKTDFNLKTNSSASSVAGGDEMKIRETSLPTLPQNSQKDVKNTEGKTDDDKISKTQTKSGSDINDEALISGINNIRIESNSKFVIKCVESSLPSKDGSEPLNSFVNKTPVEERKSSSCFTEKQEVMKREEEGITKECRISQRIPIENDDNNKKKGNSDNLLKDDDDDDDDDSLKIHSSNLTIDDWSSESFTPLEEVLVEQCIRLGMPKKIDSKSCKEPENFKLLDGNSSEAWYSKSCTPFEEALVEQCIRLGMPQKNKKPENILGTNERKLNKDKQVCNSSKLNQVKPVNCDSKFPVAVGTPQYDYNLSSQTSYLSYSGEPCAWSPQSSNTVPRESVYNGGCTPLEEALVQQCIRLGMPRKSNVKNSDVTNNHYIVNNCDDHVKNATTTTAMMDKPKNASDKERETFKKSERFICNPGRRFTNRRKKYKESCKRCRKCREKSKQMF</sequence>
<dbReference type="GO" id="GO:0005881">
    <property type="term" value="C:cytoplasmic microtubule"/>
    <property type="evidence" value="ECO:0007669"/>
    <property type="project" value="TreeGrafter"/>
</dbReference>
<feature type="compositionally biased region" description="Low complexity" evidence="1">
    <location>
        <begin position="214"/>
        <end position="224"/>
    </location>
</feature>
<evidence type="ECO:0000313" key="2">
    <source>
        <dbReference type="EMBL" id="EEB11692.1"/>
    </source>
</evidence>
<dbReference type="EMBL" id="AAZO01001503">
    <property type="status" value="NOT_ANNOTATED_CDS"/>
    <property type="molecule type" value="Genomic_DNA"/>
</dbReference>
<dbReference type="RefSeq" id="XP_002424430.1">
    <property type="nucleotide sequence ID" value="XM_002424385.1"/>
</dbReference>
<dbReference type="GO" id="GO:0007389">
    <property type="term" value="P:pattern specification process"/>
    <property type="evidence" value="ECO:0007669"/>
    <property type="project" value="TreeGrafter"/>
</dbReference>
<feature type="compositionally biased region" description="Basic and acidic residues" evidence="1">
    <location>
        <begin position="333"/>
        <end position="348"/>
    </location>
</feature>
<dbReference type="OrthoDB" id="5918429at2759"/>
<evidence type="ECO:0000256" key="1">
    <source>
        <dbReference type="SAM" id="MobiDB-lite"/>
    </source>
</evidence>
<name>E0VE86_PEDHC</name>
<accession>E0VE86</accession>
<dbReference type="GO" id="GO:0007399">
    <property type="term" value="P:nervous system development"/>
    <property type="evidence" value="ECO:0007669"/>
    <property type="project" value="TreeGrafter"/>
</dbReference>
<dbReference type="Pfam" id="PF05923">
    <property type="entry name" value="APC_r"/>
    <property type="match status" value="2"/>
</dbReference>
<reference evidence="3" key="3">
    <citation type="submission" date="2021-02" db="UniProtKB">
        <authorList>
            <consortium name="EnsemblMetazoa"/>
        </authorList>
    </citation>
    <scope>IDENTIFICATION</scope>
    <source>
        <strain evidence="3">USDA</strain>
    </source>
</reference>
<dbReference type="AlphaFoldDB" id="E0VE86"/>
<feature type="compositionally biased region" description="Basic and acidic residues" evidence="1">
    <location>
        <begin position="444"/>
        <end position="457"/>
    </location>
</feature>
<dbReference type="InterPro" id="IPR026818">
    <property type="entry name" value="Apc_fam"/>
</dbReference>
<evidence type="ECO:0000313" key="3">
    <source>
        <dbReference type="EnsemblMetazoa" id="PHUM129150-PA"/>
    </source>
</evidence>
<dbReference type="InterPro" id="IPR009223">
    <property type="entry name" value="APC_rpt"/>
</dbReference>
<dbReference type="GO" id="GO:0001708">
    <property type="term" value="P:cell fate specification"/>
    <property type="evidence" value="ECO:0007669"/>
    <property type="project" value="TreeGrafter"/>
</dbReference>
<dbReference type="GO" id="GO:0008013">
    <property type="term" value="F:beta-catenin binding"/>
    <property type="evidence" value="ECO:0007669"/>
    <property type="project" value="InterPro"/>
</dbReference>
<dbReference type="EMBL" id="DS235088">
    <property type="protein sequence ID" value="EEB11692.1"/>
    <property type="molecule type" value="Genomic_DNA"/>
</dbReference>
<evidence type="ECO:0000313" key="4">
    <source>
        <dbReference type="Proteomes" id="UP000009046"/>
    </source>
</evidence>
<dbReference type="GeneID" id="8234049"/>
<dbReference type="KEGG" id="phu:Phum_PHUM129150"/>
<dbReference type="PANTHER" id="PTHR12607:SF12">
    <property type="entry name" value="APC-LIKE, ISOFORM A-RELATED"/>
    <property type="match status" value="1"/>
</dbReference>
<dbReference type="GO" id="GO:0030877">
    <property type="term" value="C:beta-catenin destruction complex"/>
    <property type="evidence" value="ECO:0007669"/>
    <property type="project" value="TreeGrafter"/>
</dbReference>
<keyword evidence="4" id="KW-1185">Reference proteome</keyword>
<feature type="region of interest" description="Disordered" evidence="1">
    <location>
        <begin position="209"/>
        <end position="246"/>
    </location>
</feature>
<proteinExistence type="predicted"/>
<organism>
    <name type="scientific">Pediculus humanus subsp. corporis</name>
    <name type="common">Body louse</name>
    <dbReference type="NCBI Taxonomy" id="121224"/>
    <lineage>
        <taxon>Eukaryota</taxon>
        <taxon>Metazoa</taxon>
        <taxon>Ecdysozoa</taxon>
        <taxon>Arthropoda</taxon>
        <taxon>Hexapoda</taxon>
        <taxon>Insecta</taxon>
        <taxon>Pterygota</taxon>
        <taxon>Neoptera</taxon>
        <taxon>Paraneoptera</taxon>
        <taxon>Psocodea</taxon>
        <taxon>Troctomorpha</taxon>
        <taxon>Phthiraptera</taxon>
        <taxon>Anoplura</taxon>
        <taxon>Pediculidae</taxon>
        <taxon>Pediculus</taxon>
    </lineage>
</organism>